<name>A0A6G1LEE0_9PEZI</name>
<dbReference type="EMBL" id="ML995822">
    <property type="protein sequence ID" value="KAF2770939.1"/>
    <property type="molecule type" value="Genomic_DNA"/>
</dbReference>
<evidence type="ECO:0000313" key="3">
    <source>
        <dbReference type="Proteomes" id="UP000799436"/>
    </source>
</evidence>
<organism evidence="2 3">
    <name type="scientific">Teratosphaeria nubilosa</name>
    <dbReference type="NCBI Taxonomy" id="161662"/>
    <lineage>
        <taxon>Eukaryota</taxon>
        <taxon>Fungi</taxon>
        <taxon>Dikarya</taxon>
        <taxon>Ascomycota</taxon>
        <taxon>Pezizomycotina</taxon>
        <taxon>Dothideomycetes</taxon>
        <taxon>Dothideomycetidae</taxon>
        <taxon>Mycosphaerellales</taxon>
        <taxon>Teratosphaeriaceae</taxon>
        <taxon>Teratosphaeria</taxon>
    </lineage>
</organism>
<protein>
    <submittedName>
        <fullName evidence="2">Uncharacterized protein</fullName>
    </submittedName>
</protein>
<gene>
    <name evidence="2" type="ORF">EJ03DRAFT_50951</name>
</gene>
<accession>A0A6G1LEE0</accession>
<proteinExistence type="predicted"/>
<feature type="region of interest" description="Disordered" evidence="1">
    <location>
        <begin position="100"/>
        <end position="121"/>
    </location>
</feature>
<feature type="region of interest" description="Disordered" evidence="1">
    <location>
        <begin position="258"/>
        <end position="307"/>
    </location>
</feature>
<dbReference type="AlphaFoldDB" id="A0A6G1LEE0"/>
<feature type="compositionally biased region" description="Basic and acidic residues" evidence="1">
    <location>
        <begin position="156"/>
        <end position="166"/>
    </location>
</feature>
<sequence length="374" mass="41304">MYRHLAYPEIYKSFTLSCLLPSFLYWTQIQNKKVRHNTRTLDLSGRLIFNLLLRRCGSVPSRPLHHNELHVEVARRGGYSSGGRGGVFIARRVTSNSHVNSTLSSGAARGPTVPQSATATNIGGTNQAQQLRVQQHRPPSANMITASQEQKGISHGHLESQTDSDRTLSGQVLESDLHNETIGDPDDSRAAPDTVIRAGRSETPFEVYERYRAQAERAERERDRGDPDFVLASQEARSPPFNGTIESQELEFLRQSTTNSLVDRTRGASRARQSDGPGQAQSSDGPDPHQPNDAHHTRRGSGPLQQEQDGYVEDHSMAGILRADASAAVTPASHRAKQAFGSPSHVSEMMLDDVVKRHSNKGKRTRNIVREVRA</sequence>
<feature type="compositionally biased region" description="Basic and acidic residues" evidence="1">
    <location>
        <begin position="286"/>
        <end position="295"/>
    </location>
</feature>
<evidence type="ECO:0000313" key="2">
    <source>
        <dbReference type="EMBL" id="KAF2770939.1"/>
    </source>
</evidence>
<dbReference type="Proteomes" id="UP000799436">
    <property type="component" value="Unassembled WGS sequence"/>
</dbReference>
<evidence type="ECO:0000256" key="1">
    <source>
        <dbReference type="SAM" id="MobiDB-lite"/>
    </source>
</evidence>
<feature type="region of interest" description="Disordered" evidence="1">
    <location>
        <begin position="355"/>
        <end position="374"/>
    </location>
</feature>
<reference evidence="2" key="1">
    <citation type="journal article" date="2020" name="Stud. Mycol.">
        <title>101 Dothideomycetes genomes: a test case for predicting lifestyles and emergence of pathogens.</title>
        <authorList>
            <person name="Haridas S."/>
            <person name="Albert R."/>
            <person name="Binder M."/>
            <person name="Bloem J."/>
            <person name="Labutti K."/>
            <person name="Salamov A."/>
            <person name="Andreopoulos B."/>
            <person name="Baker S."/>
            <person name="Barry K."/>
            <person name="Bills G."/>
            <person name="Bluhm B."/>
            <person name="Cannon C."/>
            <person name="Castanera R."/>
            <person name="Culley D."/>
            <person name="Daum C."/>
            <person name="Ezra D."/>
            <person name="Gonzalez J."/>
            <person name="Henrissat B."/>
            <person name="Kuo A."/>
            <person name="Liang C."/>
            <person name="Lipzen A."/>
            <person name="Lutzoni F."/>
            <person name="Magnuson J."/>
            <person name="Mondo S."/>
            <person name="Nolan M."/>
            <person name="Ohm R."/>
            <person name="Pangilinan J."/>
            <person name="Park H.-J."/>
            <person name="Ramirez L."/>
            <person name="Alfaro M."/>
            <person name="Sun H."/>
            <person name="Tritt A."/>
            <person name="Yoshinaga Y."/>
            <person name="Zwiers L.-H."/>
            <person name="Turgeon B."/>
            <person name="Goodwin S."/>
            <person name="Spatafora J."/>
            <person name="Crous P."/>
            <person name="Grigoriev I."/>
        </authorList>
    </citation>
    <scope>NUCLEOTIDE SEQUENCE</scope>
    <source>
        <strain evidence="2">CBS 116005</strain>
    </source>
</reference>
<dbReference type="OrthoDB" id="3839218at2759"/>
<feature type="compositionally biased region" description="Basic residues" evidence="1">
    <location>
        <begin position="357"/>
        <end position="367"/>
    </location>
</feature>
<keyword evidence="3" id="KW-1185">Reference proteome</keyword>
<feature type="region of interest" description="Disordered" evidence="1">
    <location>
        <begin position="147"/>
        <end position="167"/>
    </location>
</feature>